<name>A0ABW7P8T8_9ACTN</name>
<comment type="caution">
    <text evidence="1">The sequence shown here is derived from an EMBL/GenBank/DDBJ whole genome shotgun (WGS) entry which is preliminary data.</text>
</comment>
<sequence>MLSPGQELHQQPERRVDFVGLRYSHAEKARAAKEGRRPRPQRIRRAFEVHAYCCAWRSPSLKEDANLRERVARMRLRVQARRALWDPETVIEPYRTRHQEHWHSW</sequence>
<accession>A0ABW7P8T8</accession>
<evidence type="ECO:0008006" key="3">
    <source>
        <dbReference type="Google" id="ProtNLM"/>
    </source>
</evidence>
<gene>
    <name evidence="1" type="ORF">WDV06_06495</name>
</gene>
<proteinExistence type="predicted"/>
<keyword evidence="2" id="KW-1185">Reference proteome</keyword>
<protein>
    <recommendedName>
        <fullName evidence="3">Transposase</fullName>
    </recommendedName>
</protein>
<dbReference type="RefSeq" id="WP_395508671.1">
    <property type="nucleotide sequence ID" value="NZ_JBBDHD010000011.1"/>
</dbReference>
<organism evidence="1 2">
    <name type="scientific">Streptomyces racemochromogenes</name>
    <dbReference type="NCBI Taxonomy" id="67353"/>
    <lineage>
        <taxon>Bacteria</taxon>
        <taxon>Bacillati</taxon>
        <taxon>Actinomycetota</taxon>
        <taxon>Actinomycetes</taxon>
        <taxon>Kitasatosporales</taxon>
        <taxon>Streptomycetaceae</taxon>
        <taxon>Streptomyces</taxon>
    </lineage>
</organism>
<evidence type="ECO:0000313" key="1">
    <source>
        <dbReference type="EMBL" id="MFH7594745.1"/>
    </source>
</evidence>
<evidence type="ECO:0000313" key="2">
    <source>
        <dbReference type="Proteomes" id="UP001610631"/>
    </source>
</evidence>
<dbReference type="EMBL" id="JBBDHD010000011">
    <property type="protein sequence ID" value="MFH7594745.1"/>
    <property type="molecule type" value="Genomic_DNA"/>
</dbReference>
<reference evidence="1 2" key="1">
    <citation type="submission" date="2024-03" db="EMBL/GenBank/DDBJ databases">
        <title>Whole genome sequencing of Streptomyces racemochromogenes, to identify antimicrobial biosynthetic gene clusters.</title>
        <authorList>
            <person name="Suryawanshi P."/>
            <person name="Krishnaraj P.U."/>
            <person name="Arun Y.P."/>
            <person name="Suryawanshi M.P."/>
            <person name="Rakshit O."/>
        </authorList>
    </citation>
    <scope>NUCLEOTIDE SEQUENCE [LARGE SCALE GENOMIC DNA]</scope>
    <source>
        <strain evidence="1 2">AUDT626</strain>
    </source>
</reference>
<dbReference type="Proteomes" id="UP001610631">
    <property type="component" value="Unassembled WGS sequence"/>
</dbReference>